<feature type="domain" description="Deoxynucleoside kinase" evidence="1">
    <location>
        <begin position="3"/>
        <end position="168"/>
    </location>
</feature>
<organism evidence="2 3">
    <name type="scientific">Vibrio panuliri</name>
    <dbReference type="NCBI Taxonomy" id="1381081"/>
    <lineage>
        <taxon>Bacteria</taxon>
        <taxon>Pseudomonadati</taxon>
        <taxon>Pseudomonadota</taxon>
        <taxon>Gammaproteobacteria</taxon>
        <taxon>Vibrionales</taxon>
        <taxon>Vibrionaceae</taxon>
        <taxon>Vibrio</taxon>
    </lineage>
</organism>
<dbReference type="PANTHER" id="PTHR10513">
    <property type="entry name" value="DEOXYNUCLEOSIDE KINASE"/>
    <property type="match status" value="1"/>
</dbReference>
<dbReference type="SUPFAM" id="SSF52540">
    <property type="entry name" value="P-loop containing nucleoside triphosphate hydrolases"/>
    <property type="match status" value="1"/>
</dbReference>
<proteinExistence type="predicted"/>
<evidence type="ECO:0000259" key="1">
    <source>
        <dbReference type="Pfam" id="PF01712"/>
    </source>
</evidence>
<comment type="caution">
    <text evidence="2">The sequence shown here is derived from an EMBL/GenBank/DDBJ whole genome shotgun (WGS) entry which is preliminary data.</text>
</comment>
<dbReference type="PANTHER" id="PTHR10513:SF35">
    <property type="entry name" value="DEOXYADENOSINE KINASE"/>
    <property type="match status" value="1"/>
</dbReference>
<evidence type="ECO:0000313" key="2">
    <source>
        <dbReference type="EMBL" id="OLQ91638.1"/>
    </source>
</evidence>
<accession>A0ABX3FFS0</accession>
<name>A0ABX3FFS0_9VIBR</name>
<sequence>MIIALEGNIASGKSTLLPLVAKELGYEYIEEGIENDAKFKELVAKNKQEELSVYAAEYRMNYLKKLDASKNYLVERTPLSSYLFAMADDISEESRNKIFNAMINAPAPELHVYIRSLPHLCKKRINKRKRAGEDKITMKRLRKIHNAHEEWAKIGEDVHKVFTLASDNEMSPYDIAKCINKYMYLRKRGELN</sequence>
<dbReference type="EMBL" id="MJMH01000172">
    <property type="protein sequence ID" value="OLQ91638.1"/>
    <property type="molecule type" value="Genomic_DNA"/>
</dbReference>
<protein>
    <recommendedName>
        <fullName evidence="1">Deoxynucleoside kinase domain-containing protein</fullName>
    </recommendedName>
</protein>
<dbReference type="Gene3D" id="3.40.50.300">
    <property type="entry name" value="P-loop containing nucleotide triphosphate hydrolases"/>
    <property type="match status" value="1"/>
</dbReference>
<dbReference type="InterPro" id="IPR050566">
    <property type="entry name" value="Deoxyribonucleoside_kinase"/>
</dbReference>
<dbReference type="InterPro" id="IPR027417">
    <property type="entry name" value="P-loop_NTPase"/>
</dbReference>
<dbReference type="InterPro" id="IPR031314">
    <property type="entry name" value="DNK_dom"/>
</dbReference>
<dbReference type="Proteomes" id="UP000186039">
    <property type="component" value="Unassembled WGS sequence"/>
</dbReference>
<keyword evidence="3" id="KW-1185">Reference proteome</keyword>
<evidence type="ECO:0000313" key="3">
    <source>
        <dbReference type="Proteomes" id="UP000186039"/>
    </source>
</evidence>
<dbReference type="Pfam" id="PF01712">
    <property type="entry name" value="dNK"/>
    <property type="match status" value="1"/>
</dbReference>
<reference evidence="2 3" key="1">
    <citation type="submission" date="2016-09" db="EMBL/GenBank/DDBJ databases">
        <title>Genomic Taxonomy of the Vibrionaceae.</title>
        <authorList>
            <person name="Gonzalez-Castillo A."/>
            <person name="Gomez-Gil B."/>
            <person name="Enciso-Ibarra K."/>
        </authorList>
    </citation>
    <scope>NUCLEOTIDE SEQUENCE [LARGE SCALE GENOMIC DNA]</scope>
    <source>
        <strain evidence="2 3">CAIM 1902</strain>
    </source>
</reference>
<gene>
    <name evidence="2" type="ORF">BIY20_09555</name>
</gene>
<dbReference type="RefSeq" id="WP_075714970.1">
    <property type="nucleotide sequence ID" value="NZ_AP019656.1"/>
</dbReference>